<keyword evidence="4 7" id="KW-0812">Transmembrane</keyword>
<comment type="cofactor">
    <cofactor evidence="1">
        <name>Zn(2+)</name>
        <dbReference type="ChEBI" id="CHEBI:29105"/>
    </cofactor>
</comment>
<dbReference type="AlphaFoldDB" id="A0AAU7KN15"/>
<evidence type="ECO:0000256" key="7">
    <source>
        <dbReference type="SAM" id="Phobius"/>
    </source>
</evidence>
<feature type="transmembrane region" description="Helical" evidence="7">
    <location>
        <begin position="119"/>
        <end position="136"/>
    </location>
</feature>
<keyword evidence="5 7" id="KW-1133">Transmembrane helix</keyword>
<feature type="transmembrane region" description="Helical" evidence="7">
    <location>
        <begin position="220"/>
        <end position="239"/>
    </location>
</feature>
<dbReference type="PANTHER" id="PTHR13325">
    <property type="entry name" value="PROTEASE M50 MEMBRANE-BOUND TRANSCRIPTION FACTOR SITE 2 PROTEASE"/>
    <property type="match status" value="1"/>
</dbReference>
<name>A0AAU7KN15_9GAMM</name>
<feature type="transmembrane region" description="Helical" evidence="7">
    <location>
        <begin position="421"/>
        <end position="439"/>
    </location>
</feature>
<dbReference type="GO" id="GO:0016020">
    <property type="term" value="C:membrane"/>
    <property type="evidence" value="ECO:0007669"/>
    <property type="project" value="InterPro"/>
</dbReference>
<evidence type="ECO:0000313" key="9">
    <source>
        <dbReference type="EMBL" id="XBO72946.1"/>
    </source>
</evidence>
<feature type="transmembrane region" description="Helical" evidence="7">
    <location>
        <begin position="356"/>
        <end position="375"/>
    </location>
</feature>
<dbReference type="GO" id="GO:0005737">
    <property type="term" value="C:cytoplasm"/>
    <property type="evidence" value="ECO:0007669"/>
    <property type="project" value="TreeGrafter"/>
</dbReference>
<sequence length="707" mass="79883">MEGTSDSAKQELLGSLRQELELIEGGAEPGKAARWKIHDPLAGRFFEIDARVVDILACWSAGTVEALRRRLDARGHVDISEDDIRQIQQFLDHNDLLEASEGRSFDKARRYREASRPSWWKWLLHHYLFVRIPLVYPGRGLKRCLPLVAIFFHRGFWLFTAILGVIGLYLVSRQWESFFTTLPAMFSVSGVVAFSLSLVLVKTLHELGHGFCATRFGVRVSSMGVALIVMMPVLFTDTTDAWRLPRRRKRVLIDLAGVAVELVIAVYATLAWVFLPDGALRFVAFALATTGWVLSLAVNLNPLMRFDGYYLFSDLLGIVNLQERGFAMGRWWLREGLFGFSDTPPEALSRAKRRVLIGYALAVWVYRFFLFLGIALVVYHLFFKVLGVFLFSVEILWFIVMPILRELMVWWKRRREAGRRVLMTLAVAAGIAVFVALPLPHRITVPVVFGASQQVPVFAHRAARVEQVLVRVGDVVERGQVLVRLEVPALQQRERTVQEHLNLVDRRLDRRSADNTDLSQSLVLESERDMQRQQLAGLTDQRRRLDVIAPMDGTVVELADYLHPGRWVGTDLRLALVASTDRLSARGYVSSDDLGLLALGQPCFFVDDERLWPQTPMHVERIAAAASRYVDQWMLASDHGGPIAARPDDQRSVPEGALFELMAVSDQDQSSPLTELRGELHLEGQPSSLAASMARRVAQVLVREWGS</sequence>
<evidence type="ECO:0000256" key="5">
    <source>
        <dbReference type="ARBA" id="ARBA00022989"/>
    </source>
</evidence>
<evidence type="ECO:0000256" key="6">
    <source>
        <dbReference type="ARBA" id="ARBA00023136"/>
    </source>
</evidence>
<dbReference type="GO" id="GO:0031293">
    <property type="term" value="P:membrane protein intracellular domain proteolysis"/>
    <property type="evidence" value="ECO:0007669"/>
    <property type="project" value="TreeGrafter"/>
</dbReference>
<proteinExistence type="inferred from homology"/>
<feature type="transmembrane region" description="Helical" evidence="7">
    <location>
        <begin position="280"/>
        <end position="300"/>
    </location>
</feature>
<comment type="subcellular location">
    <subcellularLocation>
        <location evidence="2">Endomembrane system</location>
        <topology evidence="2">Multi-pass membrane protein</topology>
    </subcellularLocation>
</comment>
<evidence type="ECO:0000256" key="1">
    <source>
        <dbReference type="ARBA" id="ARBA00001947"/>
    </source>
</evidence>
<protein>
    <submittedName>
        <fullName evidence="9">Efflux RND transporter periplasmic adaptor subunit</fullName>
    </submittedName>
</protein>
<comment type="similarity">
    <text evidence="3">Belongs to the peptidase M50B family.</text>
</comment>
<dbReference type="GO" id="GO:0004222">
    <property type="term" value="F:metalloendopeptidase activity"/>
    <property type="evidence" value="ECO:0007669"/>
    <property type="project" value="InterPro"/>
</dbReference>
<dbReference type="EMBL" id="CP098827">
    <property type="protein sequence ID" value="XBO72946.1"/>
    <property type="molecule type" value="Genomic_DNA"/>
</dbReference>
<dbReference type="PANTHER" id="PTHR13325:SF3">
    <property type="entry name" value="MEMBRANE-BOUND TRANSCRIPTION FACTOR SITE-2 PROTEASE"/>
    <property type="match status" value="1"/>
</dbReference>
<gene>
    <name evidence="9" type="ORF">NFG58_09705</name>
</gene>
<feature type="transmembrane region" description="Helical" evidence="7">
    <location>
        <begin position="178"/>
        <end position="200"/>
    </location>
</feature>
<feature type="transmembrane region" description="Helical" evidence="7">
    <location>
        <begin position="381"/>
        <end position="400"/>
    </location>
</feature>
<keyword evidence="6 7" id="KW-0472">Membrane</keyword>
<dbReference type="Pfam" id="PF02163">
    <property type="entry name" value="Peptidase_M50"/>
    <property type="match status" value="1"/>
</dbReference>
<dbReference type="InterPro" id="IPR008915">
    <property type="entry name" value="Peptidase_M50"/>
</dbReference>
<dbReference type="RefSeq" id="WP_348828058.1">
    <property type="nucleotide sequence ID" value="NZ_CP098827.1"/>
</dbReference>
<evidence type="ECO:0000256" key="3">
    <source>
        <dbReference type="ARBA" id="ARBA00007931"/>
    </source>
</evidence>
<feature type="domain" description="Peptidase M50" evidence="8">
    <location>
        <begin position="193"/>
        <end position="320"/>
    </location>
</feature>
<evidence type="ECO:0000259" key="8">
    <source>
        <dbReference type="Pfam" id="PF02163"/>
    </source>
</evidence>
<evidence type="ECO:0000256" key="4">
    <source>
        <dbReference type="ARBA" id="ARBA00022692"/>
    </source>
</evidence>
<dbReference type="Gene3D" id="2.40.50.100">
    <property type="match status" value="1"/>
</dbReference>
<feature type="transmembrane region" description="Helical" evidence="7">
    <location>
        <begin position="148"/>
        <end position="171"/>
    </location>
</feature>
<accession>A0AAU7KN15</accession>
<dbReference type="GO" id="GO:0012505">
    <property type="term" value="C:endomembrane system"/>
    <property type="evidence" value="ECO:0007669"/>
    <property type="project" value="UniProtKB-SubCell"/>
</dbReference>
<reference evidence="9" key="1">
    <citation type="submission" date="2022-06" db="EMBL/GenBank/DDBJ databases">
        <title>A novel DMS-producing enzyme.</title>
        <authorList>
            <person name="Zhang Y."/>
        </authorList>
    </citation>
    <scope>NUCLEOTIDE SEQUENCE</scope>
    <source>
        <strain evidence="9">RT37</strain>
    </source>
</reference>
<evidence type="ECO:0000256" key="2">
    <source>
        <dbReference type="ARBA" id="ARBA00004127"/>
    </source>
</evidence>
<dbReference type="InterPro" id="IPR001193">
    <property type="entry name" value="MBTPS2"/>
</dbReference>
<organism evidence="9">
    <name type="scientific">Halomonas sp. RT37</name>
    <dbReference type="NCBI Taxonomy" id="2950872"/>
    <lineage>
        <taxon>Bacteria</taxon>
        <taxon>Pseudomonadati</taxon>
        <taxon>Pseudomonadota</taxon>
        <taxon>Gammaproteobacteria</taxon>
        <taxon>Oceanospirillales</taxon>
        <taxon>Halomonadaceae</taxon>
        <taxon>Halomonas</taxon>
    </lineage>
</organism>
<feature type="transmembrane region" description="Helical" evidence="7">
    <location>
        <begin position="251"/>
        <end position="274"/>
    </location>
</feature>